<organism evidence="1 4">
    <name type="scientific">Cuniculiplasma divulgatum</name>
    <dbReference type="NCBI Taxonomy" id="1673428"/>
    <lineage>
        <taxon>Archaea</taxon>
        <taxon>Methanobacteriati</taxon>
        <taxon>Thermoplasmatota</taxon>
        <taxon>Thermoplasmata</taxon>
        <taxon>Thermoplasmatales</taxon>
        <taxon>Cuniculiplasmataceae</taxon>
        <taxon>Cuniculiplasma</taxon>
    </lineage>
</organism>
<proteinExistence type="predicted"/>
<dbReference type="KEGG" id="cdiv:CPM_0552"/>
<dbReference type="STRING" id="1673428.CPM_0552"/>
<evidence type="ECO:0000313" key="4">
    <source>
        <dbReference type="Proteomes" id="UP000195607"/>
    </source>
</evidence>
<evidence type="ECO:0000313" key="2">
    <source>
        <dbReference type="EMBL" id="SJK84429.1"/>
    </source>
</evidence>
<protein>
    <submittedName>
        <fullName evidence="1">Uncharacterized protein</fullName>
    </submittedName>
</protein>
<dbReference type="GeneID" id="41587872"/>
<reference evidence="2" key="3">
    <citation type="submission" date="2016-06" db="EMBL/GenBank/DDBJ databases">
        <authorList>
            <person name="Olsen C.W."/>
            <person name="Carey S."/>
            <person name="Hinshaw L."/>
            <person name="Karasin A.I."/>
        </authorList>
    </citation>
    <scope>NUCLEOTIDE SEQUENCE [LARGE SCALE GENOMIC DNA]</scope>
    <source>
        <strain evidence="2">PM4</strain>
    </source>
</reference>
<evidence type="ECO:0000313" key="3">
    <source>
        <dbReference type="Proteomes" id="UP000187822"/>
    </source>
</evidence>
<dbReference type="EMBL" id="LT671858">
    <property type="protein sequence ID" value="SIM47943.1"/>
    <property type="molecule type" value="Genomic_DNA"/>
</dbReference>
<name>A0A1N5THJ7_9ARCH</name>
<reference evidence="1 4" key="1">
    <citation type="submission" date="2016-04" db="EMBL/GenBank/DDBJ databases">
        <authorList>
            <person name="Evans L.H."/>
            <person name="Alamgir A."/>
            <person name="Owens N."/>
            <person name="Weber N.D."/>
            <person name="Virtaneva K."/>
            <person name="Barbian K."/>
            <person name="Babar A."/>
            <person name="Rosenke K."/>
        </authorList>
    </citation>
    <scope>NUCLEOTIDE SEQUENCE [LARGE SCALE GENOMIC DNA]</scope>
    <source>
        <strain evidence="1">S5</strain>
        <strain evidence="4">S5(T) (JCM 30642 \VKM B-2941)</strain>
    </source>
</reference>
<dbReference type="EMBL" id="LT719092">
    <property type="protein sequence ID" value="SJK84429.1"/>
    <property type="molecule type" value="Genomic_DNA"/>
</dbReference>
<sequence length="93" mass="10258">MKEMSVEVLNLARNFDVESGKPSVVVSFGNCIDSTPDVRERVEASGQTAQPDKTIANRVILFVPDVSETPYILGSKWNLKIEDNGSISITRDM</sequence>
<dbReference type="AlphaFoldDB" id="A0A1N5THJ7"/>
<dbReference type="RefSeq" id="WP_021789879.1">
    <property type="nucleotide sequence ID" value="NZ_LT671858.1"/>
</dbReference>
<gene>
    <name evidence="2" type="ORF">CPM_0552</name>
    <name evidence="1" type="ORF">CSP5_0578</name>
</gene>
<keyword evidence="3" id="KW-1185">Reference proteome</keyword>
<evidence type="ECO:0000313" key="1">
    <source>
        <dbReference type="EMBL" id="SIM47943.1"/>
    </source>
</evidence>
<accession>A0A1N5THJ7</accession>
<dbReference type="Proteomes" id="UP000195607">
    <property type="component" value="Chromosome I"/>
</dbReference>
<reference evidence="3" key="2">
    <citation type="submission" date="2016-06" db="EMBL/GenBank/DDBJ databases">
        <authorList>
            <person name="Toshchakov V.S."/>
        </authorList>
    </citation>
    <scope>NUCLEOTIDE SEQUENCE [LARGE SCALE GENOMIC DNA]</scope>
    <source>
        <strain>PM4 (JCM 30641</strain>
        <strain evidence="3">\VKM B-2940)</strain>
    </source>
</reference>
<dbReference type="Proteomes" id="UP000187822">
    <property type="component" value="Chromosome I"/>
</dbReference>